<keyword evidence="7 15" id="KW-0472">Membrane</keyword>
<evidence type="ECO:0000313" key="18">
    <source>
        <dbReference type="Proteomes" id="UP000053235"/>
    </source>
</evidence>
<evidence type="ECO:0000256" key="9">
    <source>
        <dbReference type="ARBA" id="ARBA00030642"/>
    </source>
</evidence>
<evidence type="ECO:0000256" key="15">
    <source>
        <dbReference type="SAM" id="Phobius"/>
    </source>
</evidence>
<keyword evidence="14" id="KW-0697">Rotamase</keyword>
<dbReference type="SUPFAM" id="SSF54534">
    <property type="entry name" value="FKBP-like"/>
    <property type="match status" value="1"/>
</dbReference>
<protein>
    <recommendedName>
        <fullName evidence="2">Parvulin-like PPIase</fullName>
    </recommendedName>
    <alternativeName>
        <fullName evidence="9">Peptidyl-prolyl cis-trans isomerase plp</fullName>
    </alternativeName>
    <alternativeName>
        <fullName evidence="12">Periplasmic chaperone PpiD</fullName>
    </alternativeName>
    <alternativeName>
        <fullName evidence="13">Periplasmic folding chaperone</fullName>
    </alternativeName>
    <alternativeName>
        <fullName evidence="10">Rotamase plp</fullName>
    </alternativeName>
</protein>
<name>A0A0M6ZPJ1_9HYPH</name>
<dbReference type="SUPFAM" id="SSF109998">
    <property type="entry name" value="Triger factor/SurA peptide-binding domain-like"/>
    <property type="match status" value="1"/>
</dbReference>
<evidence type="ECO:0000256" key="10">
    <source>
        <dbReference type="ARBA" id="ARBA00031484"/>
    </source>
</evidence>
<evidence type="ECO:0000256" key="12">
    <source>
        <dbReference type="ARBA" id="ARBA00040743"/>
    </source>
</evidence>
<dbReference type="PROSITE" id="PS50198">
    <property type="entry name" value="PPIC_PPIASE_2"/>
    <property type="match status" value="1"/>
</dbReference>
<evidence type="ECO:0000259" key="16">
    <source>
        <dbReference type="PROSITE" id="PS50198"/>
    </source>
</evidence>
<dbReference type="RefSeq" id="WP_055670201.1">
    <property type="nucleotide sequence ID" value="NZ_CXWD01000001.1"/>
</dbReference>
<keyword evidence="4" id="KW-0997">Cell inner membrane</keyword>
<dbReference type="InterPro" id="IPR046357">
    <property type="entry name" value="PPIase_dom_sf"/>
</dbReference>
<dbReference type="Gene3D" id="3.10.50.40">
    <property type="match status" value="1"/>
</dbReference>
<dbReference type="PANTHER" id="PTHR47529:SF1">
    <property type="entry name" value="PERIPLASMIC CHAPERONE PPID"/>
    <property type="match status" value="1"/>
</dbReference>
<evidence type="ECO:0000256" key="7">
    <source>
        <dbReference type="ARBA" id="ARBA00023136"/>
    </source>
</evidence>
<dbReference type="EMBL" id="CXWD01000001">
    <property type="protein sequence ID" value="CTQ64162.1"/>
    <property type="molecule type" value="Genomic_DNA"/>
</dbReference>
<proteinExistence type="inferred from homology"/>
<evidence type="ECO:0000256" key="3">
    <source>
        <dbReference type="ARBA" id="ARBA00022475"/>
    </source>
</evidence>
<keyword evidence="5 15" id="KW-0812">Transmembrane</keyword>
<dbReference type="GO" id="GO:0003755">
    <property type="term" value="F:peptidyl-prolyl cis-trans isomerase activity"/>
    <property type="evidence" value="ECO:0007669"/>
    <property type="project" value="UniProtKB-KW"/>
</dbReference>
<evidence type="ECO:0000256" key="2">
    <source>
        <dbReference type="ARBA" id="ARBA00018370"/>
    </source>
</evidence>
<dbReference type="Pfam" id="PF13624">
    <property type="entry name" value="SurA_N_3"/>
    <property type="match status" value="1"/>
</dbReference>
<dbReference type="InterPro" id="IPR052029">
    <property type="entry name" value="PpiD_chaperone"/>
</dbReference>
<dbReference type="AlphaFoldDB" id="A0A0M6ZPJ1"/>
<comment type="similarity">
    <text evidence="11">Belongs to the PpiD chaperone family.</text>
</comment>
<evidence type="ECO:0000256" key="4">
    <source>
        <dbReference type="ARBA" id="ARBA00022519"/>
    </source>
</evidence>
<keyword evidence="8" id="KW-0143">Chaperone</keyword>
<evidence type="ECO:0000256" key="13">
    <source>
        <dbReference type="ARBA" id="ARBA00042775"/>
    </source>
</evidence>
<dbReference type="Proteomes" id="UP000053235">
    <property type="component" value="Unassembled WGS sequence"/>
</dbReference>
<evidence type="ECO:0000256" key="11">
    <source>
        <dbReference type="ARBA" id="ARBA00038408"/>
    </source>
</evidence>
<keyword evidence="3" id="KW-1003">Cell membrane</keyword>
<dbReference type="STRING" id="388408.LAX5112_00200"/>
<feature type="domain" description="PpiC" evidence="16">
    <location>
        <begin position="266"/>
        <end position="353"/>
    </location>
</feature>
<evidence type="ECO:0000256" key="6">
    <source>
        <dbReference type="ARBA" id="ARBA00022989"/>
    </source>
</evidence>
<comment type="subcellular location">
    <subcellularLocation>
        <location evidence="1">Cell inner membrane</location>
        <topology evidence="1">Single-pass type II membrane protein</topology>
        <orientation evidence="1">Periplasmic side</orientation>
    </subcellularLocation>
</comment>
<dbReference type="Pfam" id="PF13145">
    <property type="entry name" value="Rotamase_2"/>
    <property type="match status" value="1"/>
</dbReference>
<evidence type="ECO:0000256" key="8">
    <source>
        <dbReference type="ARBA" id="ARBA00023186"/>
    </source>
</evidence>
<dbReference type="GO" id="GO:0005886">
    <property type="term" value="C:plasma membrane"/>
    <property type="evidence" value="ECO:0007669"/>
    <property type="project" value="UniProtKB-SubCell"/>
</dbReference>
<accession>A0A0M6ZPJ1</accession>
<feature type="transmembrane region" description="Helical" evidence="15">
    <location>
        <begin position="12"/>
        <end position="30"/>
    </location>
</feature>
<dbReference type="InterPro" id="IPR000297">
    <property type="entry name" value="PPIase_PpiC"/>
</dbReference>
<keyword evidence="18" id="KW-1185">Reference proteome</keyword>
<sequence length="639" mass="69003">MLDSLRKGAGTWIAKLFIALLIFSFAIWGVTDFLQGYGQNTVAKVGEKEVSLLEFDRMYRQDLNRLGQQFGRPLTPQEGASLGIPQQALARLIGQAAMSNAAQELKVGISDDRLGSIIQSDPAFQGASGRYDRSRLQQVLNANDYREDEYVVLRRQEAERGQVIEGLIGGMSAPQAYLAAFDAFQNETRSVEYVAIAAEQIGDIEDPAEDALVTYYDGKKADFRAPEYREIRYVELVPSALARPEDITDADARSEYDRRISDFAEPERRRVRQLSFNSDEDAQAAAEALAGGKTFADLMADRNLTNNDVTLGVMSRADFLDDAIGDAAFTLSAGDTSDVVEGRFSNVIVNVEEIIPANTTPFADVRDEIVEELALEQAEREILDLLDEVEDARAGGALLDEIGERFSLAVKSTGSFDREGKTTIETDAILPDAEGLIAGAFDSDIGIENDVLQIGNRGYLWYDVTSVTPERDRDLDEVRDQVIAAWKSDQLNERLSQKATDLLAKAESGTSLGDLAAAEGVSVQTAEGVTRSVPTGDLGSDALTAIFEGPAGSVATAETADGNGRVVLKVTGSEIPEFSPETSEVTALEGQLSQQVQNSLLDLFVAEQETRAGVDINGAAVAQVMGLNPDGTPHSGNGM</sequence>
<evidence type="ECO:0000256" key="5">
    <source>
        <dbReference type="ARBA" id="ARBA00022692"/>
    </source>
</evidence>
<dbReference type="PANTHER" id="PTHR47529">
    <property type="entry name" value="PEPTIDYL-PROLYL CIS-TRANS ISOMERASE D"/>
    <property type="match status" value="1"/>
</dbReference>
<reference evidence="18" key="1">
    <citation type="submission" date="2015-07" db="EMBL/GenBank/DDBJ databases">
        <authorList>
            <person name="Rodrigo-Torres Lidia"/>
            <person name="Arahal R.David."/>
        </authorList>
    </citation>
    <scope>NUCLEOTIDE SEQUENCE [LARGE SCALE GENOMIC DNA]</scope>
    <source>
        <strain evidence="18">CECT 5112</strain>
    </source>
</reference>
<dbReference type="InterPro" id="IPR027304">
    <property type="entry name" value="Trigger_fact/SurA_dom_sf"/>
</dbReference>
<evidence type="ECO:0000313" key="17">
    <source>
        <dbReference type="EMBL" id="CTQ64162.1"/>
    </source>
</evidence>
<organism evidence="17 18">
    <name type="scientific">Roseibium alexandrii</name>
    <dbReference type="NCBI Taxonomy" id="388408"/>
    <lineage>
        <taxon>Bacteria</taxon>
        <taxon>Pseudomonadati</taxon>
        <taxon>Pseudomonadota</taxon>
        <taxon>Alphaproteobacteria</taxon>
        <taxon>Hyphomicrobiales</taxon>
        <taxon>Stappiaceae</taxon>
        <taxon>Roseibium</taxon>
    </lineage>
</organism>
<evidence type="ECO:0000256" key="14">
    <source>
        <dbReference type="PROSITE-ProRule" id="PRU00278"/>
    </source>
</evidence>
<gene>
    <name evidence="17" type="primary">ppiD</name>
    <name evidence="17" type="ORF">LAX5112_00200</name>
</gene>
<keyword evidence="6 15" id="KW-1133">Transmembrane helix</keyword>
<evidence type="ECO:0000256" key="1">
    <source>
        <dbReference type="ARBA" id="ARBA00004382"/>
    </source>
</evidence>
<keyword evidence="14 17" id="KW-0413">Isomerase</keyword>